<gene>
    <name evidence="3" type="ORF">BGLCM_0504</name>
    <name evidence="2" type="ORF">BIFGAL_03948</name>
</gene>
<reference evidence="3 5" key="2">
    <citation type="submission" date="2014-03" db="EMBL/GenBank/DDBJ databases">
        <title>Genomics of Bifidobacteria.</title>
        <authorList>
            <person name="Ventura M."/>
            <person name="Milani C."/>
            <person name="Lugli G.A."/>
        </authorList>
    </citation>
    <scope>NUCLEOTIDE SEQUENCE [LARGE SCALE GENOMIC DNA]</scope>
    <source>
        <strain evidence="3 5">LMG 11596</strain>
    </source>
</reference>
<proteinExistence type="predicted"/>
<feature type="transmembrane region" description="Helical" evidence="1">
    <location>
        <begin position="15"/>
        <end position="37"/>
    </location>
</feature>
<evidence type="ECO:0000313" key="3">
    <source>
        <dbReference type="EMBL" id="KFI59394.1"/>
    </source>
</evidence>
<keyword evidence="1" id="KW-1133">Transmembrane helix</keyword>
<keyword evidence="1" id="KW-0812">Transmembrane</keyword>
<comment type="caution">
    <text evidence="2">The sequence shown here is derived from an EMBL/GenBank/DDBJ whole genome shotgun (WGS) entry which is preliminary data.</text>
</comment>
<evidence type="ECO:0000313" key="5">
    <source>
        <dbReference type="Proteomes" id="UP000029074"/>
    </source>
</evidence>
<dbReference type="Proteomes" id="UP000003656">
    <property type="component" value="Unassembled WGS sequence"/>
</dbReference>
<feature type="transmembrane region" description="Helical" evidence="1">
    <location>
        <begin position="49"/>
        <end position="69"/>
    </location>
</feature>
<organism evidence="2 4">
    <name type="scientific">Bifidobacterium gallicum DSM 20093 = LMG 11596</name>
    <dbReference type="NCBI Taxonomy" id="561180"/>
    <lineage>
        <taxon>Bacteria</taxon>
        <taxon>Bacillati</taxon>
        <taxon>Actinomycetota</taxon>
        <taxon>Actinomycetes</taxon>
        <taxon>Bifidobacteriales</taxon>
        <taxon>Bifidobacteriaceae</taxon>
        <taxon>Bifidobacterium</taxon>
    </lineage>
</organism>
<name>D1NVQ6_9BIFI</name>
<dbReference type="RefSeq" id="WP_006295399.1">
    <property type="nucleotide sequence ID" value="NZ_ABXB03000003.1"/>
</dbReference>
<dbReference type="AlphaFoldDB" id="D1NVQ6"/>
<reference evidence="2 4" key="1">
    <citation type="submission" date="2009-11" db="EMBL/GenBank/DDBJ databases">
        <authorList>
            <person name="Weinstock G."/>
            <person name="Sodergren E."/>
            <person name="Clifton S."/>
            <person name="Fulton L."/>
            <person name="Fulton B."/>
            <person name="Courtney L."/>
            <person name="Fronick C."/>
            <person name="Harrison M."/>
            <person name="Strong C."/>
            <person name="Farmer C."/>
            <person name="Delahaunty K."/>
            <person name="Markovic C."/>
            <person name="Hall O."/>
            <person name="Minx P."/>
            <person name="Tomlinson C."/>
            <person name="Mitreva M."/>
            <person name="Nelson J."/>
            <person name="Hou S."/>
            <person name="Wollam A."/>
            <person name="Pepin K.H."/>
            <person name="Johnson M."/>
            <person name="Bhonagiri V."/>
            <person name="Nash W.E."/>
            <person name="Warren W."/>
            <person name="Chinwalla A."/>
            <person name="Mardis E.R."/>
            <person name="Wilson R.K."/>
        </authorList>
    </citation>
    <scope>NUCLEOTIDE SEQUENCE [LARGE SCALE GENOMIC DNA]</scope>
    <source>
        <strain evidence="2 4">DSM 20093</strain>
    </source>
</reference>
<dbReference type="EMBL" id="JGYW01000003">
    <property type="protein sequence ID" value="KFI59394.1"/>
    <property type="molecule type" value="Genomic_DNA"/>
</dbReference>
<keyword evidence="5" id="KW-1185">Reference proteome</keyword>
<evidence type="ECO:0000313" key="2">
    <source>
        <dbReference type="EMBL" id="EFA22907.1"/>
    </source>
</evidence>
<feature type="transmembrane region" description="Helical" evidence="1">
    <location>
        <begin position="81"/>
        <end position="103"/>
    </location>
</feature>
<dbReference type="OrthoDB" id="3236661at2"/>
<protein>
    <submittedName>
        <fullName evidence="3">Multidrug resistance protein EbrB</fullName>
    </submittedName>
</protein>
<keyword evidence="1" id="KW-0472">Membrane</keyword>
<accession>D1NVQ6</accession>
<dbReference type="EMBL" id="ABXB03000003">
    <property type="protein sequence ID" value="EFA22907.1"/>
    <property type="molecule type" value="Genomic_DNA"/>
</dbReference>
<dbReference type="Proteomes" id="UP000029074">
    <property type="component" value="Unassembled WGS sequence"/>
</dbReference>
<evidence type="ECO:0000313" key="4">
    <source>
        <dbReference type="Proteomes" id="UP000003656"/>
    </source>
</evidence>
<evidence type="ECO:0000256" key="1">
    <source>
        <dbReference type="SAM" id="Phobius"/>
    </source>
</evidence>
<sequence>MKKKWIADNDGPRSFWPIIAVIVNIAFILLGLSELVGDSSAVWAKQMNVGTWLLIAVLGFGFSGVAVAATGPKRKESGRLMAWIAVLLAVISTVIYGVALYVMKSRFGL</sequence>